<sequence>MDYVAKIADKDVQDFKKDDAEGLLSMYLILVELKFIPDINEPGDYERLQEIDDKLVSPMGTKIPAASPVILLALPSSHRLRCTLDTVQFYGVENRVQSSSQYSFNIHEEAFRNTVDLLLSESPPAKPYTQQDKQTIVNALLQEFEVGTNTITRFNVSIHAEITLLIYIHSEQLVTYPYLGVSKLSCSSCVELIKLLNETLPTFYTTSGARGRFYPSWGFPPNLPSSIKFNMVNVLQGLLLANFATLICSRNRAEVGADSSIDSQGASAHTGDIRSQPKFDPKCVRSLYFHRN</sequence>
<dbReference type="RefSeq" id="XP_043008362.1">
    <property type="nucleotide sequence ID" value="XM_043153078.1"/>
</dbReference>
<name>A0A9P7URL5_9AGAR</name>
<dbReference type="Pfam" id="PF14441">
    <property type="entry name" value="OTT_1508_deam"/>
    <property type="match status" value="1"/>
</dbReference>
<comment type="caution">
    <text evidence="1">The sequence shown here is derived from an EMBL/GenBank/DDBJ whole genome shotgun (WGS) entry which is preliminary data.</text>
</comment>
<evidence type="ECO:0000313" key="1">
    <source>
        <dbReference type="EMBL" id="KAG7091892.1"/>
    </source>
</evidence>
<dbReference type="InterPro" id="IPR027796">
    <property type="entry name" value="OTT_1508_deam-like"/>
</dbReference>
<dbReference type="Proteomes" id="UP001049176">
    <property type="component" value="Chromosome 5"/>
</dbReference>
<evidence type="ECO:0000313" key="2">
    <source>
        <dbReference type="Proteomes" id="UP001049176"/>
    </source>
</evidence>
<dbReference type="OrthoDB" id="3061617at2759"/>
<dbReference type="EMBL" id="CM032185">
    <property type="protein sequence ID" value="KAG7091892.1"/>
    <property type="molecule type" value="Genomic_DNA"/>
</dbReference>
<reference evidence="1" key="1">
    <citation type="journal article" date="2021" name="Genome Biol. Evol.">
        <title>The assembled and annotated genome of the fairy-ring fungus Marasmius oreades.</title>
        <authorList>
            <person name="Hiltunen M."/>
            <person name="Ament-Velasquez S.L."/>
            <person name="Johannesson H."/>
        </authorList>
    </citation>
    <scope>NUCLEOTIDE SEQUENCE</scope>
    <source>
        <strain evidence="1">03SP1</strain>
    </source>
</reference>
<dbReference type="KEGG" id="more:E1B28_008293"/>
<dbReference type="GeneID" id="66077369"/>
<accession>A0A9P7URL5</accession>
<protein>
    <submittedName>
        <fullName evidence="1">Uncharacterized protein</fullName>
    </submittedName>
</protein>
<gene>
    <name evidence="1" type="ORF">E1B28_008293</name>
</gene>
<dbReference type="AlphaFoldDB" id="A0A9P7URL5"/>
<keyword evidence="2" id="KW-1185">Reference proteome</keyword>
<proteinExistence type="predicted"/>
<organism evidence="1 2">
    <name type="scientific">Marasmius oreades</name>
    <name type="common">fairy-ring Marasmius</name>
    <dbReference type="NCBI Taxonomy" id="181124"/>
    <lineage>
        <taxon>Eukaryota</taxon>
        <taxon>Fungi</taxon>
        <taxon>Dikarya</taxon>
        <taxon>Basidiomycota</taxon>
        <taxon>Agaricomycotina</taxon>
        <taxon>Agaricomycetes</taxon>
        <taxon>Agaricomycetidae</taxon>
        <taxon>Agaricales</taxon>
        <taxon>Marasmiineae</taxon>
        <taxon>Marasmiaceae</taxon>
        <taxon>Marasmius</taxon>
    </lineage>
</organism>